<dbReference type="InterPro" id="IPR019734">
    <property type="entry name" value="TPR_rpt"/>
</dbReference>
<dbReference type="RefSeq" id="WP_149233350.1">
    <property type="nucleotide sequence ID" value="NZ_JALJXJ010000024.1"/>
</dbReference>
<evidence type="ECO:0000313" key="2">
    <source>
        <dbReference type="EMBL" id="KAA0593684.1"/>
    </source>
</evidence>
<dbReference type="Gene3D" id="1.25.40.10">
    <property type="entry name" value="Tetratricopeptide repeat domain"/>
    <property type="match status" value="2"/>
</dbReference>
<comment type="caution">
    <text evidence="2">The sequence shown here is derived from an EMBL/GenBank/DDBJ whole genome shotgun (WGS) entry which is preliminary data.</text>
</comment>
<evidence type="ECO:0000256" key="1">
    <source>
        <dbReference type="PROSITE-ProRule" id="PRU00339"/>
    </source>
</evidence>
<dbReference type="PROSITE" id="PS50005">
    <property type="entry name" value="TPR"/>
    <property type="match status" value="1"/>
</dbReference>
<proteinExistence type="predicted"/>
<feature type="repeat" description="TPR" evidence="1">
    <location>
        <begin position="38"/>
        <end position="71"/>
    </location>
</feature>
<dbReference type="PANTHER" id="PTHR44809">
    <property type="match status" value="1"/>
</dbReference>
<keyword evidence="3" id="KW-1185">Reference proteome</keyword>
<gene>
    <name evidence="2" type="ORF">FZ942_22580</name>
</gene>
<accession>A0A5A9GJ01</accession>
<dbReference type="Proteomes" id="UP000324927">
    <property type="component" value="Unassembled WGS sequence"/>
</dbReference>
<dbReference type="SUPFAM" id="SSF53756">
    <property type="entry name" value="UDP-Glycosyltransferase/glycogen phosphorylase"/>
    <property type="match status" value="1"/>
</dbReference>
<dbReference type="SMART" id="SM00028">
    <property type="entry name" value="TPR"/>
    <property type="match status" value="4"/>
</dbReference>
<name>A0A5A9GJ01_AZOLI</name>
<dbReference type="AlphaFoldDB" id="A0A5A9GJ01"/>
<dbReference type="OrthoDB" id="6193797at2"/>
<evidence type="ECO:0000313" key="3">
    <source>
        <dbReference type="Proteomes" id="UP000324927"/>
    </source>
</evidence>
<dbReference type="PANTHER" id="PTHR44809:SF1">
    <property type="entry name" value="PROTEIN O-MANNOSYL-TRANSFERASE TMTC1"/>
    <property type="match status" value="1"/>
</dbReference>
<dbReference type="Gene3D" id="3.40.50.2000">
    <property type="entry name" value="Glycogen Phosphorylase B"/>
    <property type="match status" value="1"/>
</dbReference>
<sequence length="555" mass="61664">MSVSQQFLIRAVDAHQSDRAEEARQLYRLLLAVDPSHPDGLHLLGLIEKRLNRTDRAIPLMRRALHVEPYMQGARHNLRRTLQTNGDHVGSERLLRQVATLDPADAEGLFALGISLMRQGKAGQALLPLRCAATLRPDHQEARILLSEALVNTPTSQAAGLNEALSQARYALTLHPDHGVANLQMALVLEELARTMESLTFARRALRVQPEITDARHIAGLNRLRLGDFVGGMADMEARKNNIWFRNEPNPIPVWHGRPLPDDAVIIKSEGGWGDMIHFVRFVPQIARICGEVAVVCPPPLRRLLSTLLDTPGNVRFNPDRLPKARGRAMILSLPHLLGSTPDSIPNRPYLSAEPNRVKHWAERLAGLEGLRVGICWTNGDERRGPDLKRSIPFDFVRPLATIPGVSLVNLQKQDNAAKRLSDADEALLHRPGPEFDAGPDAFLDTAAVIETLDLVIAIDSAVLHVAGALGAPVWLPAPYRMDWRWMNDAEKSIWYPSLRIYRQDYQWDWSAPMARIARDLARAAEAKAAGLAPSLLPPSSEADRLSCHTVRRKA</sequence>
<dbReference type="EMBL" id="VTTN01000010">
    <property type="protein sequence ID" value="KAA0593684.1"/>
    <property type="molecule type" value="Genomic_DNA"/>
</dbReference>
<keyword evidence="1" id="KW-0802">TPR repeat</keyword>
<dbReference type="SUPFAM" id="SSF48452">
    <property type="entry name" value="TPR-like"/>
    <property type="match status" value="1"/>
</dbReference>
<organism evidence="2 3">
    <name type="scientific">Azospirillum lipoferum</name>
    <dbReference type="NCBI Taxonomy" id="193"/>
    <lineage>
        <taxon>Bacteria</taxon>
        <taxon>Pseudomonadati</taxon>
        <taxon>Pseudomonadota</taxon>
        <taxon>Alphaproteobacteria</taxon>
        <taxon>Rhodospirillales</taxon>
        <taxon>Azospirillaceae</taxon>
        <taxon>Azospirillum</taxon>
    </lineage>
</organism>
<dbReference type="InterPro" id="IPR011990">
    <property type="entry name" value="TPR-like_helical_dom_sf"/>
</dbReference>
<reference evidence="2 3" key="1">
    <citation type="submission" date="2019-08" db="EMBL/GenBank/DDBJ databases">
        <authorList>
            <person name="Grouzdev D."/>
            <person name="Tikhonova E."/>
            <person name="Kravchenko I."/>
        </authorList>
    </citation>
    <scope>NUCLEOTIDE SEQUENCE [LARGE SCALE GENOMIC DNA]</scope>
    <source>
        <strain evidence="2 3">59b</strain>
    </source>
</reference>
<protein>
    <submittedName>
        <fullName evidence="2">Uncharacterized protein</fullName>
    </submittedName>
</protein>
<dbReference type="InterPro" id="IPR052943">
    <property type="entry name" value="TMTC_O-mannosyl-trnsfr"/>
</dbReference>